<feature type="region of interest" description="Disordered" evidence="1">
    <location>
        <begin position="55"/>
        <end position="78"/>
    </location>
</feature>
<name>A0A426Z6L1_ENSVE</name>
<gene>
    <name evidence="2" type="ORF">B296_00009000</name>
</gene>
<evidence type="ECO:0000313" key="3">
    <source>
        <dbReference type="Proteomes" id="UP000287651"/>
    </source>
</evidence>
<reference evidence="2 3" key="1">
    <citation type="journal article" date="2014" name="Agronomy (Basel)">
        <title>A Draft Genome Sequence for Ensete ventricosum, the Drought-Tolerant Tree Against Hunger.</title>
        <authorList>
            <person name="Harrison J."/>
            <person name="Moore K.A."/>
            <person name="Paszkiewicz K."/>
            <person name="Jones T."/>
            <person name="Grant M."/>
            <person name="Ambacheew D."/>
            <person name="Muzemil S."/>
            <person name="Studholme D.J."/>
        </authorList>
    </citation>
    <scope>NUCLEOTIDE SEQUENCE [LARGE SCALE GENOMIC DNA]</scope>
</reference>
<dbReference type="Proteomes" id="UP000287651">
    <property type="component" value="Unassembled WGS sequence"/>
</dbReference>
<sequence>MAKALRNLNRAKPQSCGVGLLAVFILVSLSYVTMSKTNKMRISLATSQLPPLLKVNSTSMTSDKSDGHYGSSQGTKNPPISFFFSHGLTSSNC</sequence>
<protein>
    <submittedName>
        <fullName evidence="2">Uncharacterized protein</fullName>
    </submittedName>
</protein>
<evidence type="ECO:0000256" key="1">
    <source>
        <dbReference type="SAM" id="MobiDB-lite"/>
    </source>
</evidence>
<dbReference type="AlphaFoldDB" id="A0A426Z6L1"/>
<proteinExistence type="predicted"/>
<accession>A0A426Z6L1</accession>
<organism evidence="2 3">
    <name type="scientific">Ensete ventricosum</name>
    <name type="common">Abyssinian banana</name>
    <name type="synonym">Musa ensete</name>
    <dbReference type="NCBI Taxonomy" id="4639"/>
    <lineage>
        <taxon>Eukaryota</taxon>
        <taxon>Viridiplantae</taxon>
        <taxon>Streptophyta</taxon>
        <taxon>Embryophyta</taxon>
        <taxon>Tracheophyta</taxon>
        <taxon>Spermatophyta</taxon>
        <taxon>Magnoliopsida</taxon>
        <taxon>Liliopsida</taxon>
        <taxon>Zingiberales</taxon>
        <taxon>Musaceae</taxon>
        <taxon>Ensete</taxon>
    </lineage>
</organism>
<evidence type="ECO:0000313" key="2">
    <source>
        <dbReference type="EMBL" id="RRT59624.1"/>
    </source>
</evidence>
<dbReference type="EMBL" id="AMZH03008139">
    <property type="protein sequence ID" value="RRT59624.1"/>
    <property type="molecule type" value="Genomic_DNA"/>
</dbReference>
<comment type="caution">
    <text evidence="2">The sequence shown here is derived from an EMBL/GenBank/DDBJ whole genome shotgun (WGS) entry which is preliminary data.</text>
</comment>